<dbReference type="PANTHER" id="PTHR42759">
    <property type="entry name" value="MOXR FAMILY PROTEIN"/>
    <property type="match status" value="1"/>
</dbReference>
<dbReference type="Gene3D" id="3.40.50.300">
    <property type="entry name" value="P-loop containing nucleotide triphosphate hydrolases"/>
    <property type="match status" value="1"/>
</dbReference>
<keyword evidence="3" id="KW-0067">ATP-binding</keyword>
<comment type="caution">
    <text evidence="6">The sequence shown here is derived from an EMBL/GenBank/DDBJ whole genome shotgun (WGS) entry which is preliminary data.</text>
</comment>
<dbReference type="InterPro" id="IPR027417">
    <property type="entry name" value="P-loop_NTPase"/>
</dbReference>
<accession>A0A8J7U4Y6</accession>
<dbReference type="AlphaFoldDB" id="A0A8J7U4Y6"/>
<evidence type="ECO:0000256" key="1">
    <source>
        <dbReference type="ARBA" id="ARBA00009417"/>
    </source>
</evidence>
<dbReference type="Pfam" id="PF07728">
    <property type="entry name" value="AAA_5"/>
    <property type="match status" value="1"/>
</dbReference>
<dbReference type="GO" id="GO:0005524">
    <property type="term" value="F:ATP binding"/>
    <property type="evidence" value="ECO:0007669"/>
    <property type="project" value="UniProtKB-KW"/>
</dbReference>
<dbReference type="Proteomes" id="UP000664417">
    <property type="component" value="Unassembled WGS sequence"/>
</dbReference>
<dbReference type="GO" id="GO:0016887">
    <property type="term" value="F:ATP hydrolysis activity"/>
    <property type="evidence" value="ECO:0007669"/>
    <property type="project" value="InterPro"/>
</dbReference>
<evidence type="ECO:0000313" key="6">
    <source>
        <dbReference type="EMBL" id="MBO1318771.1"/>
    </source>
</evidence>
<evidence type="ECO:0000259" key="4">
    <source>
        <dbReference type="Pfam" id="PF07728"/>
    </source>
</evidence>
<sequence>MNANRTMTEIQLPWYRPVAQEVALFEACAEQQLPLLLKGPTGCGKSRFVEYMAARLGRELITVACHDDTTATDLLGRFLIRDGDTVWCDGPVTRAVRRGAVLYLDEIAEARPDVVVAVHPLTDHRRELYLDRCDEVVTATADFMLVASFNPFYQQGLKELKPSTRQRFVSLSFNYPTAAEEVEILMGETDCERAVARKLTALAGKLRNAELLGLAEIPSTRLLVDAARLIHAGFPPRDACRTAVIEPLTDDPPTVTAMCDLAALCF</sequence>
<evidence type="ECO:0000313" key="7">
    <source>
        <dbReference type="Proteomes" id="UP000664417"/>
    </source>
</evidence>
<dbReference type="RefSeq" id="WP_207858473.1">
    <property type="nucleotide sequence ID" value="NZ_JAFREP010000007.1"/>
</dbReference>
<dbReference type="InterPro" id="IPR050764">
    <property type="entry name" value="CbbQ/NirQ/NorQ/GpvN"/>
</dbReference>
<dbReference type="InterPro" id="IPR011704">
    <property type="entry name" value="ATPase_dyneun-rel_AAA"/>
</dbReference>
<protein>
    <submittedName>
        <fullName evidence="6">CbbQ/NirQ/NorQ/GpvN family protein</fullName>
    </submittedName>
</protein>
<name>A0A8J7U4Y6_9BACT</name>
<feature type="domain" description="ATPase dynein-related AAA" evidence="4">
    <location>
        <begin position="34"/>
        <end position="168"/>
    </location>
</feature>
<dbReference type="SUPFAM" id="SSF52540">
    <property type="entry name" value="P-loop containing nucleoside triphosphate hydrolases"/>
    <property type="match status" value="1"/>
</dbReference>
<feature type="domain" description="CbbQ/NirQ/NorQ C-terminal" evidence="5">
    <location>
        <begin position="181"/>
        <end position="263"/>
    </location>
</feature>
<dbReference type="EMBL" id="JAFREP010000007">
    <property type="protein sequence ID" value="MBO1318771.1"/>
    <property type="molecule type" value="Genomic_DNA"/>
</dbReference>
<evidence type="ECO:0000256" key="3">
    <source>
        <dbReference type="ARBA" id="ARBA00022840"/>
    </source>
</evidence>
<dbReference type="Pfam" id="PF08406">
    <property type="entry name" value="CbbQ_C"/>
    <property type="match status" value="1"/>
</dbReference>
<comment type="similarity">
    <text evidence="1">Belongs to the CbbQ/NirQ/NorQ/GpvN family.</text>
</comment>
<keyword evidence="7" id="KW-1185">Reference proteome</keyword>
<gene>
    <name evidence="6" type="ORF">J3U88_09885</name>
</gene>
<reference evidence="6" key="1">
    <citation type="submission" date="2021-03" db="EMBL/GenBank/DDBJ databases">
        <authorList>
            <person name="Wang G."/>
        </authorList>
    </citation>
    <scope>NUCLEOTIDE SEQUENCE</scope>
    <source>
        <strain evidence="6">KCTC 12899</strain>
    </source>
</reference>
<organism evidence="6 7">
    <name type="scientific">Acanthopleuribacter pedis</name>
    <dbReference type="NCBI Taxonomy" id="442870"/>
    <lineage>
        <taxon>Bacteria</taxon>
        <taxon>Pseudomonadati</taxon>
        <taxon>Acidobacteriota</taxon>
        <taxon>Holophagae</taxon>
        <taxon>Acanthopleuribacterales</taxon>
        <taxon>Acanthopleuribacteraceae</taxon>
        <taxon>Acanthopleuribacter</taxon>
    </lineage>
</organism>
<proteinExistence type="inferred from homology"/>
<evidence type="ECO:0000259" key="5">
    <source>
        <dbReference type="Pfam" id="PF08406"/>
    </source>
</evidence>
<keyword evidence="2" id="KW-0547">Nucleotide-binding</keyword>
<evidence type="ECO:0000256" key="2">
    <source>
        <dbReference type="ARBA" id="ARBA00022741"/>
    </source>
</evidence>
<dbReference type="InterPro" id="IPR013615">
    <property type="entry name" value="CbbQ_C"/>
</dbReference>
<dbReference type="PANTHER" id="PTHR42759:SF7">
    <property type="entry name" value="DENITRIFICATION REGULATORY PROTEIN NIRQ"/>
    <property type="match status" value="1"/>
</dbReference>